<dbReference type="OrthoDB" id="2870225at2"/>
<reference evidence="3" key="1">
    <citation type="submission" date="2016-10" db="EMBL/GenBank/DDBJ databases">
        <authorList>
            <person name="Varghese N."/>
            <person name="Submissions S."/>
        </authorList>
    </citation>
    <scope>NUCLEOTIDE SEQUENCE [LARGE SCALE GENOMIC DNA]</scope>
    <source>
        <strain evidence="3">CGMCC 1.10369</strain>
    </source>
</reference>
<keyword evidence="3" id="KW-1185">Reference proteome</keyword>
<gene>
    <name evidence="2" type="ORF">SAMN04488053_107114</name>
</gene>
<feature type="compositionally biased region" description="Polar residues" evidence="1">
    <location>
        <begin position="58"/>
        <end position="73"/>
    </location>
</feature>
<accession>A0A1H0GZZ0</accession>
<dbReference type="EMBL" id="FNIL01000007">
    <property type="protein sequence ID" value="SDO12439.1"/>
    <property type="molecule type" value="Genomic_DNA"/>
</dbReference>
<protein>
    <submittedName>
        <fullName evidence="2">Uncharacterized protein</fullName>
    </submittedName>
</protein>
<feature type="region of interest" description="Disordered" evidence="1">
    <location>
        <begin position="37"/>
        <end position="73"/>
    </location>
</feature>
<dbReference type="Proteomes" id="UP000198778">
    <property type="component" value="Unassembled WGS sequence"/>
</dbReference>
<evidence type="ECO:0000313" key="3">
    <source>
        <dbReference type="Proteomes" id="UP000198778"/>
    </source>
</evidence>
<sequence>MPRQKLLILGVGAAVLIALSTMLFLLDGDQQVIQNQDVNQNTPTASTTEDNTVEAEEAQNSGDSINIESGQNAPVDSLDADIQEELQSQAQEALDNYMPDERESFSREAFEDHALVYTYYIQQGDEAVIEEDAVESNAEWLAIELDGWNTYAEDAYGFTFDEARFQNYTAEEEEHTLEDDAELSILLEEMENESPIIAQQQLEFQYAKSFIWHEIQEDAAAEQGENPESVEEWNQVYFTVEQEVFEQIADDHPAIMDGEAE</sequence>
<name>A0A1H0GZZ0_9BACI</name>
<dbReference type="RefSeq" id="WP_090843166.1">
    <property type="nucleotide sequence ID" value="NZ_FNIL01000007.1"/>
</dbReference>
<proteinExistence type="predicted"/>
<dbReference type="AlphaFoldDB" id="A0A1H0GZZ0"/>
<evidence type="ECO:0000313" key="2">
    <source>
        <dbReference type="EMBL" id="SDO12439.1"/>
    </source>
</evidence>
<organism evidence="2 3">
    <name type="scientific">Alkalicoccus daliensis</name>
    <dbReference type="NCBI Taxonomy" id="745820"/>
    <lineage>
        <taxon>Bacteria</taxon>
        <taxon>Bacillati</taxon>
        <taxon>Bacillota</taxon>
        <taxon>Bacilli</taxon>
        <taxon>Bacillales</taxon>
        <taxon>Bacillaceae</taxon>
        <taxon>Alkalicoccus</taxon>
    </lineage>
</organism>
<evidence type="ECO:0000256" key="1">
    <source>
        <dbReference type="SAM" id="MobiDB-lite"/>
    </source>
</evidence>